<sequence length="249" mass="26298">MAKVLKTAAATGLALCVATQSMAQCSRDAMLVFDGSASMAELGFGASGPSRIEEARTAVAEVMPQVAPVRRIGLLTYGPGAADSCRGIQVKFTPRADADRAVIAEVKALRPAGLTPLTDAVREAAEVLDYRTTPGIIVLVTDGSETCSGAPCRLGQQLASTGRDLTVHIIGFRLVFDPFSWNSIEAFQAAAAEVQCLADQTGGSYVTTETVDELVDALRRTLGCAVVGELDRWLFGKEVEPRFHLLPPS</sequence>
<dbReference type="Gene3D" id="3.40.50.410">
    <property type="entry name" value="von Willebrand factor, type A domain"/>
    <property type="match status" value="1"/>
</dbReference>
<evidence type="ECO:0000256" key="1">
    <source>
        <dbReference type="SAM" id="SignalP"/>
    </source>
</evidence>
<name>A0ABZ2TBJ6_9RHOB</name>
<feature type="chain" id="PRO_5045309536" evidence="1">
    <location>
        <begin position="24"/>
        <end position="249"/>
    </location>
</feature>
<dbReference type="SUPFAM" id="SSF53300">
    <property type="entry name" value="vWA-like"/>
    <property type="match status" value="1"/>
</dbReference>
<keyword evidence="4" id="KW-1185">Reference proteome</keyword>
<evidence type="ECO:0000259" key="2">
    <source>
        <dbReference type="PROSITE" id="PS50234"/>
    </source>
</evidence>
<dbReference type="PROSITE" id="PS50234">
    <property type="entry name" value="VWFA"/>
    <property type="match status" value="1"/>
</dbReference>
<reference evidence="3 4" key="1">
    <citation type="submission" date="2024-02" db="EMBL/GenBank/DDBJ databases">
        <title>Roseovarius strain W115 nov., isolated from a marine algae.</title>
        <authorList>
            <person name="Lee M.W."/>
            <person name="Lee J.K."/>
            <person name="Kim J.M."/>
            <person name="Choi D.G."/>
            <person name="Baek J.H."/>
            <person name="Bayburt H."/>
            <person name="Jung J.J."/>
            <person name="Han D.M."/>
            <person name="Jeon C.O."/>
        </authorList>
    </citation>
    <scope>NUCLEOTIDE SEQUENCE [LARGE SCALE GENOMIC DNA]</scope>
    <source>
        <strain evidence="3 4">W115</strain>
    </source>
</reference>
<dbReference type="PANTHER" id="PTHR10579:SF43">
    <property type="entry name" value="ZINC FINGER (C3HC4-TYPE RING FINGER) FAMILY PROTEIN"/>
    <property type="match status" value="1"/>
</dbReference>
<dbReference type="EMBL" id="CP146606">
    <property type="protein sequence ID" value="WYK17006.1"/>
    <property type="molecule type" value="Genomic_DNA"/>
</dbReference>
<dbReference type="SMART" id="SM00327">
    <property type="entry name" value="VWA"/>
    <property type="match status" value="1"/>
</dbReference>
<dbReference type="RefSeq" id="WP_339106629.1">
    <property type="nucleotide sequence ID" value="NZ_CP146606.1"/>
</dbReference>
<dbReference type="PANTHER" id="PTHR10579">
    <property type="entry name" value="CALCIUM-ACTIVATED CHLORIDE CHANNEL REGULATOR"/>
    <property type="match status" value="1"/>
</dbReference>
<evidence type="ECO:0000313" key="4">
    <source>
        <dbReference type="Proteomes" id="UP001281305"/>
    </source>
</evidence>
<feature type="signal peptide" evidence="1">
    <location>
        <begin position="1"/>
        <end position="23"/>
    </location>
</feature>
<gene>
    <name evidence="3" type="ORF">RZS32_011275</name>
</gene>
<keyword evidence="1" id="KW-0732">Signal</keyword>
<dbReference type="InterPro" id="IPR036465">
    <property type="entry name" value="vWFA_dom_sf"/>
</dbReference>
<feature type="domain" description="VWFA" evidence="2">
    <location>
        <begin position="28"/>
        <end position="222"/>
    </location>
</feature>
<evidence type="ECO:0000313" key="3">
    <source>
        <dbReference type="EMBL" id="WYK17006.1"/>
    </source>
</evidence>
<dbReference type="Proteomes" id="UP001281305">
    <property type="component" value="Chromosome"/>
</dbReference>
<accession>A0ABZ2TBJ6</accession>
<protein>
    <submittedName>
        <fullName evidence="3">VWA domain-containing protein</fullName>
    </submittedName>
</protein>
<dbReference type="InterPro" id="IPR002035">
    <property type="entry name" value="VWF_A"/>
</dbReference>
<proteinExistence type="predicted"/>
<dbReference type="InterPro" id="IPR051266">
    <property type="entry name" value="CLCR"/>
</dbReference>
<dbReference type="Pfam" id="PF13519">
    <property type="entry name" value="VWA_2"/>
    <property type="match status" value="1"/>
</dbReference>
<organism evidence="3 4">
    <name type="scientific">Roseovarius rhodophyticola</name>
    <dbReference type="NCBI Taxonomy" id="3080827"/>
    <lineage>
        <taxon>Bacteria</taxon>
        <taxon>Pseudomonadati</taxon>
        <taxon>Pseudomonadota</taxon>
        <taxon>Alphaproteobacteria</taxon>
        <taxon>Rhodobacterales</taxon>
        <taxon>Roseobacteraceae</taxon>
        <taxon>Roseovarius</taxon>
    </lineage>
</organism>